<evidence type="ECO:0000256" key="9">
    <source>
        <dbReference type="ARBA" id="ARBA00023136"/>
    </source>
</evidence>
<sequence>MRGTLAWDACEDLSLELKVETGGFDMIGRPQMIGKASDTAIALYRTVYPDFQPGFNYERSMANIRGTGKRRGEYDNTDSQVYQLTADYQLGGHSLRSITAFTEYDFRLYKDADYSPLETQAQLREEWHEQFSQEFLFMSAPGGTLEYKLGLFYQDTDLHHHEEIDVSLSNLGAAGLPLPPLDASTNHTFKQQGESWSGFAELTWNVSDRFRATAGLRESHDNKTMTNTTFVGEYQNPVEADPFLCDAYANALNFIKCFTFDENTPGFDNQRSERHTTGSLALQYDIDPAVMAYLTVSNGYKGGGYDESNRLASVDNEEFGDETVQSAELGLKAELLDRRMRLNLATHYSEYDDMQVSTFDGNSSFVVGNASQSRVRGVESDLEFAWSEALRLTGAVSYLDAHYTAFPDAACNAQQDAAWEGEGPCKQSLAGAPLQFAPQWSAMLAAQYTASLSGGWDLQMNLTTTFSDDYEVANDLDENLRVDAYWKADARVGLYSGDGRWMLALLAKNITDEKVLAWGNDVPLGSVGFANTYHMQIDPPRSYELQLRYSL</sequence>
<dbReference type="PANTHER" id="PTHR32552:SF81">
    <property type="entry name" value="TONB-DEPENDENT OUTER MEMBRANE RECEPTOR"/>
    <property type="match status" value="1"/>
</dbReference>
<dbReference type="Proteomes" id="UP000664303">
    <property type="component" value="Unassembled WGS sequence"/>
</dbReference>
<evidence type="ECO:0000256" key="2">
    <source>
        <dbReference type="ARBA" id="ARBA00022448"/>
    </source>
</evidence>
<dbReference type="Pfam" id="PF00593">
    <property type="entry name" value="TonB_dep_Rec_b-barrel"/>
    <property type="match status" value="1"/>
</dbReference>
<keyword evidence="8" id="KW-0798">TonB box</keyword>
<evidence type="ECO:0000259" key="11">
    <source>
        <dbReference type="Pfam" id="PF00593"/>
    </source>
</evidence>
<dbReference type="InterPro" id="IPR039426">
    <property type="entry name" value="TonB-dep_rcpt-like"/>
</dbReference>
<dbReference type="Gene3D" id="2.40.170.20">
    <property type="entry name" value="TonB-dependent receptor, beta-barrel domain"/>
    <property type="match status" value="1"/>
</dbReference>
<evidence type="ECO:0000313" key="12">
    <source>
        <dbReference type="EMBL" id="MBN7797191.1"/>
    </source>
</evidence>
<dbReference type="GO" id="GO:0006826">
    <property type="term" value="P:iron ion transport"/>
    <property type="evidence" value="ECO:0007669"/>
    <property type="project" value="UniProtKB-KW"/>
</dbReference>
<evidence type="ECO:0000256" key="3">
    <source>
        <dbReference type="ARBA" id="ARBA00022452"/>
    </source>
</evidence>
<reference evidence="12" key="1">
    <citation type="submission" date="2021-02" db="EMBL/GenBank/DDBJ databases">
        <title>PHA producing bacteria isolated from coastal sediment in Guangdong, Shenzhen.</title>
        <authorList>
            <person name="Zheng W."/>
            <person name="Yu S."/>
            <person name="Huang Y."/>
        </authorList>
    </citation>
    <scope>NUCLEOTIDE SEQUENCE</scope>
    <source>
        <strain evidence="12">TN14-10</strain>
    </source>
</reference>
<comment type="subcellular location">
    <subcellularLocation>
        <location evidence="1">Cell outer membrane</location>
        <topology evidence="1">Multi-pass membrane protein</topology>
    </subcellularLocation>
</comment>
<dbReference type="InterPro" id="IPR000531">
    <property type="entry name" value="Beta-barrel_TonB"/>
</dbReference>
<dbReference type="InterPro" id="IPR036942">
    <property type="entry name" value="Beta-barrel_TonB_sf"/>
</dbReference>
<name>A0A939IKC6_9GAMM</name>
<dbReference type="RefSeq" id="WP_206560632.1">
    <property type="nucleotide sequence ID" value="NZ_JAFKCZ010000007.1"/>
</dbReference>
<evidence type="ECO:0000256" key="1">
    <source>
        <dbReference type="ARBA" id="ARBA00004571"/>
    </source>
</evidence>
<keyword evidence="3" id="KW-1134">Transmembrane beta strand</keyword>
<feature type="domain" description="TonB-dependent receptor-like beta-barrel" evidence="11">
    <location>
        <begin position="43"/>
        <end position="509"/>
    </location>
</feature>
<dbReference type="PANTHER" id="PTHR32552">
    <property type="entry name" value="FERRICHROME IRON RECEPTOR-RELATED"/>
    <property type="match status" value="1"/>
</dbReference>
<organism evidence="12 13">
    <name type="scientific">Parahaliea mediterranea</name>
    <dbReference type="NCBI Taxonomy" id="651086"/>
    <lineage>
        <taxon>Bacteria</taxon>
        <taxon>Pseudomonadati</taxon>
        <taxon>Pseudomonadota</taxon>
        <taxon>Gammaproteobacteria</taxon>
        <taxon>Cellvibrionales</taxon>
        <taxon>Halieaceae</taxon>
        <taxon>Parahaliea</taxon>
    </lineage>
</organism>
<protein>
    <submittedName>
        <fullName evidence="12">TonB-dependent receptor</fullName>
    </submittedName>
</protein>
<keyword evidence="13" id="KW-1185">Reference proteome</keyword>
<evidence type="ECO:0000256" key="4">
    <source>
        <dbReference type="ARBA" id="ARBA00022496"/>
    </source>
</evidence>
<gene>
    <name evidence="12" type="ORF">JYP50_11340</name>
</gene>
<evidence type="ECO:0000256" key="5">
    <source>
        <dbReference type="ARBA" id="ARBA00022692"/>
    </source>
</evidence>
<keyword evidence="2" id="KW-0813">Transport</keyword>
<dbReference type="AlphaFoldDB" id="A0A939IKC6"/>
<keyword evidence="10" id="KW-0998">Cell outer membrane</keyword>
<dbReference type="SUPFAM" id="SSF56935">
    <property type="entry name" value="Porins"/>
    <property type="match status" value="1"/>
</dbReference>
<evidence type="ECO:0000256" key="10">
    <source>
        <dbReference type="ARBA" id="ARBA00023237"/>
    </source>
</evidence>
<proteinExistence type="predicted"/>
<dbReference type="GO" id="GO:0009279">
    <property type="term" value="C:cell outer membrane"/>
    <property type="evidence" value="ECO:0007669"/>
    <property type="project" value="UniProtKB-SubCell"/>
</dbReference>
<keyword evidence="5" id="KW-0812">Transmembrane</keyword>
<evidence type="ECO:0000256" key="6">
    <source>
        <dbReference type="ARBA" id="ARBA00023004"/>
    </source>
</evidence>
<keyword evidence="6" id="KW-0408">Iron</keyword>
<dbReference type="EMBL" id="JAFKCZ010000007">
    <property type="protein sequence ID" value="MBN7797191.1"/>
    <property type="molecule type" value="Genomic_DNA"/>
</dbReference>
<keyword evidence="7" id="KW-0406">Ion transport</keyword>
<keyword evidence="9" id="KW-0472">Membrane</keyword>
<keyword evidence="4" id="KW-0410">Iron transport</keyword>
<evidence type="ECO:0000256" key="8">
    <source>
        <dbReference type="ARBA" id="ARBA00023077"/>
    </source>
</evidence>
<comment type="caution">
    <text evidence="12">The sequence shown here is derived from an EMBL/GenBank/DDBJ whole genome shotgun (WGS) entry which is preliminary data.</text>
</comment>
<evidence type="ECO:0000313" key="13">
    <source>
        <dbReference type="Proteomes" id="UP000664303"/>
    </source>
</evidence>
<evidence type="ECO:0000256" key="7">
    <source>
        <dbReference type="ARBA" id="ARBA00023065"/>
    </source>
</evidence>
<accession>A0A939IKC6</accession>
<keyword evidence="12" id="KW-0675">Receptor</keyword>